<keyword evidence="3" id="KW-1185">Reference proteome</keyword>
<dbReference type="InterPro" id="IPR050229">
    <property type="entry name" value="GlpE_sulfurtransferase"/>
</dbReference>
<comment type="caution">
    <text evidence="2">The sequence shown here is derived from an EMBL/GenBank/DDBJ whole genome shotgun (WGS) entry which is preliminary data.</text>
</comment>
<evidence type="ECO:0000313" key="3">
    <source>
        <dbReference type="Proteomes" id="UP000294650"/>
    </source>
</evidence>
<dbReference type="PANTHER" id="PTHR43031:SF17">
    <property type="entry name" value="SULFURTRANSFERASE YTWF-RELATED"/>
    <property type="match status" value="1"/>
</dbReference>
<gene>
    <name evidence="2" type="ORF">EDD68_11567</name>
</gene>
<dbReference type="RefSeq" id="WP_132372275.1">
    <property type="nucleotide sequence ID" value="NZ_SMAN01000015.1"/>
</dbReference>
<dbReference type="EMBL" id="SMAN01000015">
    <property type="protein sequence ID" value="TCT20016.1"/>
    <property type="molecule type" value="Genomic_DNA"/>
</dbReference>
<proteinExistence type="predicted"/>
<dbReference type="InterPro" id="IPR036873">
    <property type="entry name" value="Rhodanese-like_dom_sf"/>
</dbReference>
<dbReference type="Gene3D" id="3.40.250.10">
    <property type="entry name" value="Rhodanese-like domain"/>
    <property type="match status" value="1"/>
</dbReference>
<name>A0A4R3MWW6_9BACI</name>
<dbReference type="PROSITE" id="PS50206">
    <property type="entry name" value="RHODANESE_3"/>
    <property type="match status" value="1"/>
</dbReference>
<dbReference type="AlphaFoldDB" id="A0A4R3MWW6"/>
<dbReference type="SUPFAM" id="SSF52821">
    <property type="entry name" value="Rhodanese/Cell cycle control phosphatase"/>
    <property type="match status" value="1"/>
</dbReference>
<reference evidence="2 3" key="1">
    <citation type="submission" date="2019-03" db="EMBL/GenBank/DDBJ databases">
        <title>Genomic Encyclopedia of Type Strains, Phase IV (KMG-IV): sequencing the most valuable type-strain genomes for metagenomic binning, comparative biology and taxonomic classification.</title>
        <authorList>
            <person name="Goeker M."/>
        </authorList>
    </citation>
    <scope>NUCLEOTIDE SEQUENCE [LARGE SCALE GENOMIC DNA]</scope>
    <source>
        <strain evidence="2 3">DSM 25894</strain>
    </source>
</reference>
<dbReference type="OrthoDB" id="9800872at2"/>
<feature type="domain" description="Rhodanese" evidence="1">
    <location>
        <begin position="15"/>
        <end position="95"/>
    </location>
</feature>
<keyword evidence="2" id="KW-0808">Transferase</keyword>
<dbReference type="SMART" id="SM00450">
    <property type="entry name" value="RHOD"/>
    <property type="match status" value="1"/>
</dbReference>
<dbReference type="CDD" id="cd00158">
    <property type="entry name" value="RHOD"/>
    <property type="match status" value="1"/>
</dbReference>
<dbReference type="Pfam" id="PF00581">
    <property type="entry name" value="Rhodanese"/>
    <property type="match status" value="1"/>
</dbReference>
<sequence length="98" mass="10785">MDTITAKEVEEMINSGKEVHIIDVREAAEVQQGAIPGAVNIPLSLLEFRAHELDKNKEYVMVCRSGNRSGLATQYLNAQGYHAVNMVGGMIDWEGPVE</sequence>
<evidence type="ECO:0000313" key="2">
    <source>
        <dbReference type="EMBL" id="TCT20016.1"/>
    </source>
</evidence>
<protein>
    <submittedName>
        <fullName evidence="2">Rhodanese-related sulfurtransferase</fullName>
    </submittedName>
</protein>
<dbReference type="InterPro" id="IPR001763">
    <property type="entry name" value="Rhodanese-like_dom"/>
</dbReference>
<dbReference type="Proteomes" id="UP000294650">
    <property type="component" value="Unassembled WGS sequence"/>
</dbReference>
<dbReference type="GO" id="GO:0016740">
    <property type="term" value="F:transferase activity"/>
    <property type="evidence" value="ECO:0007669"/>
    <property type="project" value="UniProtKB-KW"/>
</dbReference>
<evidence type="ECO:0000259" key="1">
    <source>
        <dbReference type="PROSITE" id="PS50206"/>
    </source>
</evidence>
<organism evidence="2 3">
    <name type="scientific">Melghiribacillus thermohalophilus</name>
    <dbReference type="NCBI Taxonomy" id="1324956"/>
    <lineage>
        <taxon>Bacteria</taxon>
        <taxon>Bacillati</taxon>
        <taxon>Bacillota</taxon>
        <taxon>Bacilli</taxon>
        <taxon>Bacillales</taxon>
        <taxon>Bacillaceae</taxon>
        <taxon>Melghiribacillus</taxon>
    </lineage>
</organism>
<accession>A0A4R3MWW6</accession>
<dbReference type="PANTHER" id="PTHR43031">
    <property type="entry name" value="FAD-DEPENDENT OXIDOREDUCTASE"/>
    <property type="match status" value="1"/>
</dbReference>